<evidence type="ECO:0000313" key="3">
    <source>
        <dbReference type="Proteomes" id="UP000078512"/>
    </source>
</evidence>
<dbReference type="AlphaFoldDB" id="A0A197KJQ2"/>
<dbReference type="Proteomes" id="UP000078512">
    <property type="component" value="Unassembled WGS sequence"/>
</dbReference>
<feature type="region of interest" description="Disordered" evidence="1">
    <location>
        <begin position="1"/>
        <end position="36"/>
    </location>
</feature>
<dbReference type="OrthoDB" id="2386076at2759"/>
<sequence>MCPRHPSTRDRPVHYPQGRAIHHYPPPRRTDKAHDRGSATGVLLESVVLYNGFVLLPTYAGIWAVLWQVVESRPGGVEVVWIKGHSNIQGNELADQAAKAAAQSATVPLKVDLTQQADITSFAHCYGALVEIDLRQLLKQQTTIRHHQAWTSQRRVKRAIPDIDDVEWTSTLAHVHDRRAVFTFYSNSKDSHQRTHHVKKLHGMLPTLNSMQARKPNLYPTCLCRRCELEKEDNEHVWNCSSAAETTTTIWKEAMGKIDEWGVQATNNYNAARKREHKRAVDNGRQAPRPVLIHWRPPRDADHVRGFSSIGGARAVHSGSPAPDRDENPKWNVSDLLRGITPKSMLTEWCAVFRTPQSIAKTVLHKFVGYLETQASERIWKPRCSATIAWEQTQGISVKDKTSKYTGPRGDWSQGYGYITRDGFCPCGASLATHEDRTCPGATKNPRAADERLAATIVAQSQVPDRTVTDGWFTEEFGL</sequence>
<accession>A0A197KJQ2</accession>
<evidence type="ECO:0000313" key="2">
    <source>
        <dbReference type="EMBL" id="OAQ36504.1"/>
    </source>
</evidence>
<evidence type="ECO:0000256" key="1">
    <source>
        <dbReference type="SAM" id="MobiDB-lite"/>
    </source>
</evidence>
<keyword evidence="3" id="KW-1185">Reference proteome</keyword>
<reference evidence="2 3" key="1">
    <citation type="submission" date="2016-05" db="EMBL/GenBank/DDBJ databases">
        <title>Genome sequencing reveals origins of a unique bacterial endosymbiosis in the earliest lineages of terrestrial Fungi.</title>
        <authorList>
            <consortium name="DOE Joint Genome Institute"/>
            <person name="Uehling J."/>
            <person name="Gryganskyi A."/>
            <person name="Hameed K."/>
            <person name="Tschaplinski T."/>
            <person name="Misztal P."/>
            <person name="Wu S."/>
            <person name="Desiro A."/>
            <person name="Vande Pol N."/>
            <person name="Du Z.-Y."/>
            <person name="Zienkiewicz A."/>
            <person name="Zienkiewicz K."/>
            <person name="Morin E."/>
            <person name="Tisserant E."/>
            <person name="Splivallo R."/>
            <person name="Hainaut M."/>
            <person name="Henrissat B."/>
            <person name="Ohm R."/>
            <person name="Kuo A."/>
            <person name="Yan J."/>
            <person name="Lipzen A."/>
            <person name="Nolan M."/>
            <person name="Labutti K."/>
            <person name="Barry K."/>
            <person name="Goldstein A."/>
            <person name="Labbe J."/>
            <person name="Schadt C."/>
            <person name="Tuskan G."/>
            <person name="Grigoriev I."/>
            <person name="Martin F."/>
            <person name="Vilgalys R."/>
            <person name="Bonito G."/>
        </authorList>
    </citation>
    <scope>NUCLEOTIDE SEQUENCE [LARGE SCALE GENOMIC DNA]</scope>
    <source>
        <strain evidence="2 3">AG-77</strain>
    </source>
</reference>
<dbReference type="InterPro" id="IPR036397">
    <property type="entry name" value="RNaseH_sf"/>
</dbReference>
<protein>
    <submittedName>
        <fullName evidence="2">Uncharacterized protein</fullName>
    </submittedName>
</protein>
<organism evidence="2 3">
    <name type="scientific">Linnemannia elongata AG-77</name>
    <dbReference type="NCBI Taxonomy" id="1314771"/>
    <lineage>
        <taxon>Eukaryota</taxon>
        <taxon>Fungi</taxon>
        <taxon>Fungi incertae sedis</taxon>
        <taxon>Mucoromycota</taxon>
        <taxon>Mortierellomycotina</taxon>
        <taxon>Mortierellomycetes</taxon>
        <taxon>Mortierellales</taxon>
        <taxon>Mortierellaceae</taxon>
        <taxon>Linnemannia</taxon>
    </lineage>
</organism>
<dbReference type="SUPFAM" id="SSF53098">
    <property type="entry name" value="Ribonuclease H-like"/>
    <property type="match status" value="1"/>
</dbReference>
<dbReference type="InterPro" id="IPR012337">
    <property type="entry name" value="RNaseH-like_sf"/>
</dbReference>
<name>A0A197KJQ2_9FUNG</name>
<dbReference type="GO" id="GO:0003676">
    <property type="term" value="F:nucleic acid binding"/>
    <property type="evidence" value="ECO:0007669"/>
    <property type="project" value="InterPro"/>
</dbReference>
<proteinExistence type="predicted"/>
<dbReference type="Gene3D" id="3.30.420.10">
    <property type="entry name" value="Ribonuclease H-like superfamily/Ribonuclease H"/>
    <property type="match status" value="1"/>
</dbReference>
<gene>
    <name evidence="2" type="ORF">K457DRAFT_1869131</name>
</gene>
<dbReference type="EMBL" id="KV442011">
    <property type="protein sequence ID" value="OAQ36504.1"/>
    <property type="molecule type" value="Genomic_DNA"/>
</dbReference>